<protein>
    <submittedName>
        <fullName evidence="1">Uncharacterized protein</fullName>
    </submittedName>
</protein>
<comment type="caution">
    <text evidence="1">The sequence shown here is derived from an EMBL/GenBank/DDBJ whole genome shotgun (WGS) entry which is preliminary data.</text>
</comment>
<organism evidence="1 2">
    <name type="scientific">Trichormus variabilis SAG 1403-4b</name>
    <dbReference type="NCBI Taxonomy" id="447716"/>
    <lineage>
        <taxon>Bacteria</taxon>
        <taxon>Bacillati</taxon>
        <taxon>Cyanobacteriota</taxon>
        <taxon>Cyanophyceae</taxon>
        <taxon>Nostocales</taxon>
        <taxon>Nostocaceae</taxon>
        <taxon>Trichormus</taxon>
    </lineage>
</organism>
<proteinExistence type="predicted"/>
<dbReference type="AlphaFoldDB" id="A0A433UNN7"/>
<dbReference type="Proteomes" id="UP000276103">
    <property type="component" value="Unassembled WGS sequence"/>
</dbReference>
<evidence type="ECO:0000313" key="1">
    <source>
        <dbReference type="EMBL" id="RUS95441.1"/>
    </source>
</evidence>
<accession>A0A433UNN7</accession>
<name>A0A433UNN7_ANAVA</name>
<sequence>MRCPSELAITKGCPPSMTATQEFVVPKSIPTTFAISSPWASVEIYFFSKHSGISRYLVYLVSRSQSQTGNAITEALPLL</sequence>
<evidence type="ECO:0000313" key="2">
    <source>
        <dbReference type="Proteomes" id="UP000276103"/>
    </source>
</evidence>
<reference evidence="1 2" key="1">
    <citation type="journal article" date="2019" name="Genome Biol. Evol.">
        <title>Day and night: Metabolic profiles and evolutionary relationships of six axenic non-marine cyanobacteria.</title>
        <authorList>
            <person name="Will S.E."/>
            <person name="Henke P."/>
            <person name="Boedeker C."/>
            <person name="Huang S."/>
            <person name="Brinkmann H."/>
            <person name="Rohde M."/>
            <person name="Jarek M."/>
            <person name="Friedl T."/>
            <person name="Seufert S."/>
            <person name="Schumacher M."/>
            <person name="Overmann J."/>
            <person name="Neumann-Schaal M."/>
            <person name="Petersen J."/>
        </authorList>
    </citation>
    <scope>NUCLEOTIDE SEQUENCE [LARGE SCALE GENOMIC DNA]</scope>
    <source>
        <strain evidence="1 2">SAG 1403-4b</strain>
    </source>
</reference>
<dbReference type="EMBL" id="RSCM01000010">
    <property type="protein sequence ID" value="RUS95441.1"/>
    <property type="molecule type" value="Genomic_DNA"/>
</dbReference>
<gene>
    <name evidence="1" type="ORF">DSM107003_31440</name>
</gene>
<keyword evidence="2" id="KW-1185">Reference proteome</keyword>